<evidence type="ECO:0000313" key="8">
    <source>
        <dbReference type="Proteomes" id="UP000815677"/>
    </source>
</evidence>
<accession>A0ABQ0LL65</accession>
<evidence type="ECO:0000256" key="1">
    <source>
        <dbReference type="ARBA" id="ARBA00022729"/>
    </source>
</evidence>
<dbReference type="Gene3D" id="2.130.10.80">
    <property type="entry name" value="Galactose oxidase/kelch, beta-propeller"/>
    <property type="match status" value="1"/>
</dbReference>
<name>A0ABQ0LL65_MYCCL</name>
<gene>
    <name evidence="7" type="ORF">MCHLO_08971</name>
</gene>
<dbReference type="InterPro" id="IPR009880">
    <property type="entry name" value="Glyoxal_oxidase_N"/>
</dbReference>
<organism evidence="7 8">
    <name type="scientific">Mycena chlorophos</name>
    <name type="common">Agaric fungus</name>
    <name type="synonym">Agaricus chlorophos</name>
    <dbReference type="NCBI Taxonomy" id="658473"/>
    <lineage>
        <taxon>Eukaryota</taxon>
        <taxon>Fungi</taxon>
        <taxon>Dikarya</taxon>
        <taxon>Basidiomycota</taxon>
        <taxon>Agaricomycotina</taxon>
        <taxon>Agaricomycetes</taxon>
        <taxon>Agaricomycetidae</taxon>
        <taxon>Agaricales</taxon>
        <taxon>Marasmiineae</taxon>
        <taxon>Mycenaceae</taxon>
        <taxon>Mycena</taxon>
    </lineage>
</organism>
<dbReference type="EMBL" id="DF847446">
    <property type="protein sequence ID" value="GAT51868.1"/>
    <property type="molecule type" value="Genomic_DNA"/>
</dbReference>
<reference evidence="7" key="1">
    <citation type="submission" date="2014-09" db="EMBL/GenBank/DDBJ databases">
        <title>Genome sequence of the luminous mushroom Mycena chlorophos for searching fungal bioluminescence genes.</title>
        <authorList>
            <person name="Tanaka Y."/>
            <person name="Kasuga D."/>
            <person name="Oba Y."/>
            <person name="Hase S."/>
            <person name="Sato K."/>
            <person name="Oba Y."/>
            <person name="Sakakibara Y."/>
        </authorList>
    </citation>
    <scope>NUCLEOTIDE SEQUENCE</scope>
</reference>
<feature type="region of interest" description="Disordered" evidence="2">
    <location>
        <begin position="769"/>
        <end position="793"/>
    </location>
</feature>
<evidence type="ECO:0000259" key="6">
    <source>
        <dbReference type="Pfam" id="PF09118"/>
    </source>
</evidence>
<proteinExistence type="predicted"/>
<keyword evidence="3" id="KW-0812">Transmembrane</keyword>
<dbReference type="InterPro" id="IPR037293">
    <property type="entry name" value="Gal_Oxidase_central_sf"/>
</dbReference>
<keyword evidence="3" id="KW-0472">Membrane</keyword>
<dbReference type="PANTHER" id="PTHR32208:SF21">
    <property type="entry name" value="LOW QUALITY PROTEIN: ALDEHYDE OXIDASE GLOX-LIKE"/>
    <property type="match status" value="1"/>
</dbReference>
<dbReference type="CDD" id="cd02851">
    <property type="entry name" value="E_set_GO_C"/>
    <property type="match status" value="1"/>
</dbReference>
<sequence length="813" mass="86573">MRLLGSLPPALLFLLLPNAVHAATAGAIEVVANTRVAAMMMFLGNTDKIYILDKAEGNAEQINGHSAWASVYDLNSGKVDLMDIQTNTFCSSGMHLPNGSFSVFGGNGAVAIGGGKPDDNGWDSILQDFDGSRAIRTISPCTSSEDFSQASCQWVDAPGSPTMMMQAQRWYSSAEALANGTIVLMGGFTGGGYILRVVPNTDPTIGASLTYEFWPNTNNQAPQNLQFLFETSALNAYPHAYLMASGRMFLQANLSTTLWDVESNTEEALPPMPNGVVRVYPASGATAMMPMTPANNWTQTMIFCGGSNISEPEWGNFSFPFVNTWDVPASNDCQEITPEGDAVYHQVDGMPVGRTMGQFIILPTGKLLVVNGGANGTAGYGTNNLLTPQEDMPFQESFASAPVGTPAVYDPLAPLGSRWSTEGFDTSPIARLYHSSAMLLPDGSVLIAGSNPNLDVNTTAVTFPTEYRAEKFYPPYFNATTRPNASGVPSKLSYGGLPFDILVPASSYSGPGDAAAESAQVNVIRPGWTTHGMNMGQRFLQLNNTYTVNKNSSITLHVAQMPPNANLFQPGPAFIYVVVNGIPSNGTYAIVGSGNIEEQPLSSIADLPVSVKLASATGTAGSSGSWFSMHIDLVAGIAGGVVFVALFSLIVGICLSRRRAARRRAGIAAGRAARADQDMAFASASGSVPPMGMGIHSSPYGAVPPRSPGPMAHGFSHSQVFLNHKASESSDAWSHADTMTDTDSAVWENHAQTHVPAMSGLRQQPYRDEVDQGFVGGGGAEYGQPPQHQHQYQQQYGDYQGGYQHHQQYQPSY</sequence>
<keyword evidence="3" id="KW-1133">Transmembrane helix</keyword>
<feature type="domain" description="Glyoxal oxidase N-terminal" evidence="5">
    <location>
        <begin position="129"/>
        <end position="476"/>
    </location>
</feature>
<dbReference type="Pfam" id="PF07250">
    <property type="entry name" value="Glyoxal_oxid_N"/>
    <property type="match status" value="1"/>
</dbReference>
<evidence type="ECO:0000256" key="2">
    <source>
        <dbReference type="SAM" id="MobiDB-lite"/>
    </source>
</evidence>
<keyword evidence="8" id="KW-1185">Reference proteome</keyword>
<feature type="signal peptide" evidence="4">
    <location>
        <begin position="1"/>
        <end position="22"/>
    </location>
</feature>
<protein>
    <recommendedName>
        <fullName evidence="9">Glyoxal oxidase</fullName>
    </recommendedName>
</protein>
<feature type="transmembrane region" description="Helical" evidence="3">
    <location>
        <begin position="633"/>
        <end position="655"/>
    </location>
</feature>
<dbReference type="SUPFAM" id="SSF81296">
    <property type="entry name" value="E set domains"/>
    <property type="match status" value="1"/>
</dbReference>
<evidence type="ECO:0000259" key="5">
    <source>
        <dbReference type="Pfam" id="PF07250"/>
    </source>
</evidence>
<dbReference type="PANTHER" id="PTHR32208">
    <property type="entry name" value="SECRETED PROTEIN-RELATED"/>
    <property type="match status" value="1"/>
</dbReference>
<feature type="chain" id="PRO_5045865320" description="Glyoxal oxidase" evidence="4">
    <location>
        <begin position="23"/>
        <end position="813"/>
    </location>
</feature>
<evidence type="ECO:0008006" key="9">
    <source>
        <dbReference type="Google" id="ProtNLM"/>
    </source>
</evidence>
<feature type="domain" description="Galactose oxidase-like Early set" evidence="6">
    <location>
        <begin position="482"/>
        <end position="588"/>
    </location>
</feature>
<evidence type="ECO:0000256" key="4">
    <source>
        <dbReference type="SAM" id="SignalP"/>
    </source>
</evidence>
<dbReference type="InterPro" id="IPR015202">
    <property type="entry name" value="GO-like_E_set"/>
</dbReference>
<evidence type="ECO:0000256" key="3">
    <source>
        <dbReference type="SAM" id="Phobius"/>
    </source>
</evidence>
<dbReference type="Gene3D" id="2.60.40.10">
    <property type="entry name" value="Immunoglobulins"/>
    <property type="match status" value="1"/>
</dbReference>
<dbReference type="Pfam" id="PF09118">
    <property type="entry name" value="GO-like_E_set"/>
    <property type="match status" value="1"/>
</dbReference>
<dbReference type="InterPro" id="IPR011043">
    <property type="entry name" value="Gal_Oxase/kelch_b-propeller"/>
</dbReference>
<dbReference type="InterPro" id="IPR013783">
    <property type="entry name" value="Ig-like_fold"/>
</dbReference>
<feature type="compositionally biased region" description="Low complexity" evidence="2">
    <location>
        <begin position="782"/>
        <end position="793"/>
    </location>
</feature>
<dbReference type="InterPro" id="IPR014756">
    <property type="entry name" value="Ig_E-set"/>
</dbReference>
<keyword evidence="1 4" id="KW-0732">Signal</keyword>
<evidence type="ECO:0000313" key="7">
    <source>
        <dbReference type="EMBL" id="GAT51868.1"/>
    </source>
</evidence>
<dbReference type="Proteomes" id="UP000815677">
    <property type="component" value="Unassembled WGS sequence"/>
</dbReference>
<dbReference type="SUPFAM" id="SSF50965">
    <property type="entry name" value="Galactose oxidase, central domain"/>
    <property type="match status" value="1"/>
</dbReference>